<feature type="region of interest" description="Disordered" evidence="6">
    <location>
        <begin position="518"/>
        <end position="543"/>
    </location>
</feature>
<evidence type="ECO:0000256" key="6">
    <source>
        <dbReference type="SAM" id="MobiDB-lite"/>
    </source>
</evidence>
<dbReference type="InterPro" id="IPR020846">
    <property type="entry name" value="MFS_dom"/>
</dbReference>
<feature type="transmembrane region" description="Helical" evidence="7">
    <location>
        <begin position="320"/>
        <end position="342"/>
    </location>
</feature>
<feature type="transmembrane region" description="Helical" evidence="7">
    <location>
        <begin position="489"/>
        <end position="510"/>
    </location>
</feature>
<dbReference type="Gene3D" id="1.20.1250.20">
    <property type="entry name" value="MFS general substrate transporter like domains"/>
    <property type="match status" value="2"/>
</dbReference>
<feature type="transmembrane region" description="Helical" evidence="7">
    <location>
        <begin position="249"/>
        <end position="270"/>
    </location>
</feature>
<dbReference type="AlphaFoldDB" id="A0A8K0UWM3"/>
<sequence length="554" mass="59418">MIPPPPSSGTGTASAPLSPTTTLVDGRLPQNLSVARKYALLLIFCLAQFMDAVNNSALFPAIPIIMETFGITESESSWIISAFQLTFASFLLIIWLVSSADAFERQSGKISDVYNPKYAFITGFAVLGIFSLAAGFVKAKIALIVIRALSGIAASLTIPSALTLLVNVFPDPTEQARAIGVFGGCGAIGNISGIILGAIFVQYADWRWVFWFVALIAIPVAGLCVVLIPNPRSESRGLAGTSGYARWRSLDMVGVSILTAALILFIYAVTSGSTSGWGTAGILAPLIISIVMVFAFFFYETKIPASIAAVPPRTWFLPNFAVLFGVALLPYLWWVTSFTIFPTLWQSYYHWSAISVALRMIPMGVFAFAISFTGALSRFTSPKYILLPAQVLILTATILLRFGDAPDKYFSFILPGFILGTSGCMLTYTHANIAIFRTSPASMAGTVGAIYNGALQLGSAVGLAAVTSIQTSVEKTHGGPSSYAGRAAAFWFVFGIVSLELISIAVFYRVDAEKPEAVREKEISEPERKNEDSLDTPGCVTPVDEKKVEGVQMV</sequence>
<evidence type="ECO:0000256" key="3">
    <source>
        <dbReference type="ARBA" id="ARBA00022692"/>
    </source>
</evidence>
<dbReference type="OrthoDB" id="440755at2759"/>
<evidence type="ECO:0000256" key="1">
    <source>
        <dbReference type="ARBA" id="ARBA00004141"/>
    </source>
</evidence>
<comment type="subcellular location">
    <subcellularLocation>
        <location evidence="1">Membrane</location>
        <topology evidence="1">Multi-pass membrane protein</topology>
    </subcellularLocation>
</comment>
<dbReference type="InterPro" id="IPR011701">
    <property type="entry name" value="MFS"/>
</dbReference>
<evidence type="ECO:0000256" key="4">
    <source>
        <dbReference type="ARBA" id="ARBA00022989"/>
    </source>
</evidence>
<dbReference type="EMBL" id="JAEVFJ010000004">
    <property type="protein sequence ID" value="KAH8105286.1"/>
    <property type="molecule type" value="Genomic_DNA"/>
</dbReference>
<feature type="transmembrane region" description="Helical" evidence="7">
    <location>
        <begin position="143"/>
        <end position="166"/>
    </location>
</feature>
<feature type="transmembrane region" description="Helical" evidence="7">
    <location>
        <begin position="348"/>
        <end position="372"/>
    </location>
</feature>
<keyword evidence="2" id="KW-0813">Transport</keyword>
<evidence type="ECO:0000256" key="5">
    <source>
        <dbReference type="ARBA" id="ARBA00023136"/>
    </source>
</evidence>
<reference evidence="9" key="1">
    <citation type="journal article" date="2021" name="New Phytol.">
        <title>Evolutionary innovations through gain and loss of genes in the ectomycorrhizal Boletales.</title>
        <authorList>
            <person name="Wu G."/>
            <person name="Miyauchi S."/>
            <person name="Morin E."/>
            <person name="Kuo A."/>
            <person name="Drula E."/>
            <person name="Varga T."/>
            <person name="Kohler A."/>
            <person name="Feng B."/>
            <person name="Cao Y."/>
            <person name="Lipzen A."/>
            <person name="Daum C."/>
            <person name="Hundley H."/>
            <person name="Pangilinan J."/>
            <person name="Johnson J."/>
            <person name="Barry K."/>
            <person name="LaButti K."/>
            <person name="Ng V."/>
            <person name="Ahrendt S."/>
            <person name="Min B."/>
            <person name="Choi I.G."/>
            <person name="Park H."/>
            <person name="Plett J.M."/>
            <person name="Magnuson J."/>
            <person name="Spatafora J.W."/>
            <person name="Nagy L.G."/>
            <person name="Henrissat B."/>
            <person name="Grigoriev I.V."/>
            <person name="Yang Z.L."/>
            <person name="Xu J."/>
            <person name="Martin F.M."/>
        </authorList>
    </citation>
    <scope>NUCLEOTIDE SEQUENCE</scope>
    <source>
        <strain evidence="9">KKN 215</strain>
    </source>
</reference>
<feature type="transmembrane region" description="Helical" evidence="7">
    <location>
        <begin position="78"/>
        <end position="97"/>
    </location>
</feature>
<keyword evidence="10" id="KW-1185">Reference proteome</keyword>
<feature type="transmembrane region" description="Helical" evidence="7">
    <location>
        <begin position="208"/>
        <end position="228"/>
    </location>
</feature>
<feature type="transmembrane region" description="Helical" evidence="7">
    <location>
        <begin position="276"/>
        <end position="299"/>
    </location>
</feature>
<dbReference type="GO" id="GO:0022857">
    <property type="term" value="F:transmembrane transporter activity"/>
    <property type="evidence" value="ECO:0007669"/>
    <property type="project" value="InterPro"/>
</dbReference>
<dbReference type="SUPFAM" id="SSF103473">
    <property type="entry name" value="MFS general substrate transporter"/>
    <property type="match status" value="1"/>
</dbReference>
<dbReference type="PROSITE" id="PS50850">
    <property type="entry name" value="MFS"/>
    <property type="match status" value="1"/>
</dbReference>
<feature type="transmembrane region" description="Helical" evidence="7">
    <location>
        <begin position="409"/>
        <end position="428"/>
    </location>
</feature>
<proteinExistence type="predicted"/>
<evidence type="ECO:0000313" key="9">
    <source>
        <dbReference type="EMBL" id="KAH8105286.1"/>
    </source>
</evidence>
<feature type="domain" description="Major facilitator superfamily (MFS) profile" evidence="8">
    <location>
        <begin position="40"/>
        <end position="513"/>
    </location>
</feature>
<protein>
    <submittedName>
        <fullName evidence="9">MFS general substrate transporter</fullName>
    </submittedName>
</protein>
<evidence type="ECO:0000259" key="8">
    <source>
        <dbReference type="PROSITE" id="PS50850"/>
    </source>
</evidence>
<feature type="compositionally biased region" description="Basic and acidic residues" evidence="6">
    <location>
        <begin position="518"/>
        <end position="532"/>
    </location>
</feature>
<comment type="caution">
    <text evidence="9">The sequence shown here is derived from an EMBL/GenBank/DDBJ whole genome shotgun (WGS) entry which is preliminary data.</text>
</comment>
<dbReference type="PANTHER" id="PTHR42718:SF9">
    <property type="entry name" value="MAJOR FACILITATOR SUPERFAMILY MULTIDRUG TRANSPORTER MFSC"/>
    <property type="match status" value="1"/>
</dbReference>
<dbReference type="Proteomes" id="UP000813824">
    <property type="component" value="Unassembled WGS sequence"/>
</dbReference>
<dbReference type="GO" id="GO:0016020">
    <property type="term" value="C:membrane"/>
    <property type="evidence" value="ECO:0007669"/>
    <property type="project" value="UniProtKB-SubCell"/>
</dbReference>
<dbReference type="Pfam" id="PF07690">
    <property type="entry name" value="MFS_1"/>
    <property type="match status" value="1"/>
</dbReference>
<evidence type="ECO:0000313" key="10">
    <source>
        <dbReference type="Proteomes" id="UP000813824"/>
    </source>
</evidence>
<gene>
    <name evidence="9" type="ORF">BXZ70DRAFT_904497</name>
</gene>
<feature type="transmembrane region" description="Helical" evidence="7">
    <location>
        <begin position="118"/>
        <end position="137"/>
    </location>
</feature>
<keyword evidence="3 7" id="KW-0812">Transmembrane</keyword>
<evidence type="ECO:0000256" key="7">
    <source>
        <dbReference type="SAM" id="Phobius"/>
    </source>
</evidence>
<feature type="transmembrane region" description="Helical" evidence="7">
    <location>
        <begin position="178"/>
        <end position="202"/>
    </location>
</feature>
<accession>A0A8K0UWM3</accession>
<dbReference type="InterPro" id="IPR036259">
    <property type="entry name" value="MFS_trans_sf"/>
</dbReference>
<evidence type="ECO:0000256" key="2">
    <source>
        <dbReference type="ARBA" id="ARBA00022448"/>
    </source>
</evidence>
<feature type="transmembrane region" description="Helical" evidence="7">
    <location>
        <begin position="384"/>
        <end position="403"/>
    </location>
</feature>
<keyword evidence="5 7" id="KW-0472">Membrane</keyword>
<keyword evidence="4 7" id="KW-1133">Transmembrane helix</keyword>
<dbReference type="PANTHER" id="PTHR42718">
    <property type="entry name" value="MAJOR FACILITATOR SUPERFAMILY MULTIDRUG TRANSPORTER MFSC"/>
    <property type="match status" value="1"/>
</dbReference>
<name>A0A8K0UWM3_9AGAR</name>
<organism evidence="9 10">
    <name type="scientific">Cristinia sonorae</name>
    <dbReference type="NCBI Taxonomy" id="1940300"/>
    <lineage>
        <taxon>Eukaryota</taxon>
        <taxon>Fungi</taxon>
        <taxon>Dikarya</taxon>
        <taxon>Basidiomycota</taxon>
        <taxon>Agaricomycotina</taxon>
        <taxon>Agaricomycetes</taxon>
        <taxon>Agaricomycetidae</taxon>
        <taxon>Agaricales</taxon>
        <taxon>Pleurotineae</taxon>
        <taxon>Stephanosporaceae</taxon>
        <taxon>Cristinia</taxon>
    </lineage>
</organism>